<feature type="modified residue" description="4-aspartylphosphate" evidence="1">
    <location>
        <position position="68"/>
    </location>
</feature>
<proteinExistence type="predicted"/>
<evidence type="ECO:0000259" key="2">
    <source>
        <dbReference type="PROSITE" id="PS50110"/>
    </source>
</evidence>
<gene>
    <name evidence="3" type="ORF">SAMN06297251_10410</name>
</gene>
<sequence length="132" mass="14993">MKRPSLESSKERFDGLRVFIVEDESLIAMQLEDMLLDLDCEVLGPAMRLKSAQRMMDEGLEADVAILDVNLGGETVFPLAERLRDGQTPIVFATGYGRQGVPEEWHVYPILQKPYTTQQIEEAMRRVVWPVA</sequence>
<dbReference type="EMBL" id="FWXR01000004">
    <property type="protein sequence ID" value="SMC56631.1"/>
    <property type="molecule type" value="Genomic_DNA"/>
</dbReference>
<reference evidence="3 4" key="1">
    <citation type="submission" date="2017-04" db="EMBL/GenBank/DDBJ databases">
        <authorList>
            <person name="Afonso C.L."/>
            <person name="Miller P.J."/>
            <person name="Scott M.A."/>
            <person name="Spackman E."/>
            <person name="Goraichik I."/>
            <person name="Dimitrov K.M."/>
            <person name="Suarez D.L."/>
            <person name="Swayne D.E."/>
        </authorList>
    </citation>
    <scope>NUCLEOTIDE SEQUENCE [LARGE SCALE GENOMIC DNA]</scope>
    <source>
        <strain evidence="3 4">CGMCC 1.10972</strain>
    </source>
</reference>
<dbReference type="Pfam" id="PF00072">
    <property type="entry name" value="Response_reg"/>
    <property type="match status" value="1"/>
</dbReference>
<dbReference type="STRING" id="937218.SAMN06297251_10410"/>
<dbReference type="Gene3D" id="3.40.50.2300">
    <property type="match status" value="1"/>
</dbReference>
<name>A0A1W2A875_9HYPH</name>
<dbReference type="Proteomes" id="UP000192656">
    <property type="component" value="Unassembled WGS sequence"/>
</dbReference>
<accession>A0A1W2A875</accession>
<dbReference type="SMART" id="SM00448">
    <property type="entry name" value="REC"/>
    <property type="match status" value="1"/>
</dbReference>
<dbReference type="GO" id="GO:0000160">
    <property type="term" value="P:phosphorelay signal transduction system"/>
    <property type="evidence" value="ECO:0007669"/>
    <property type="project" value="InterPro"/>
</dbReference>
<evidence type="ECO:0000313" key="4">
    <source>
        <dbReference type="Proteomes" id="UP000192656"/>
    </source>
</evidence>
<protein>
    <submittedName>
        <fullName evidence="3">CheY chemotaxis protein or a CheY-like REC (Receiver) domain</fullName>
    </submittedName>
</protein>
<feature type="domain" description="Response regulatory" evidence="2">
    <location>
        <begin position="17"/>
        <end position="128"/>
    </location>
</feature>
<keyword evidence="4" id="KW-1185">Reference proteome</keyword>
<dbReference type="SUPFAM" id="SSF52172">
    <property type="entry name" value="CheY-like"/>
    <property type="match status" value="1"/>
</dbReference>
<evidence type="ECO:0000313" key="3">
    <source>
        <dbReference type="EMBL" id="SMC56631.1"/>
    </source>
</evidence>
<dbReference type="InterPro" id="IPR011006">
    <property type="entry name" value="CheY-like_superfamily"/>
</dbReference>
<dbReference type="PROSITE" id="PS50110">
    <property type="entry name" value="RESPONSE_REGULATORY"/>
    <property type="match status" value="1"/>
</dbReference>
<keyword evidence="1" id="KW-0597">Phosphoprotein</keyword>
<dbReference type="AlphaFoldDB" id="A0A1W2A875"/>
<evidence type="ECO:0000256" key="1">
    <source>
        <dbReference type="PROSITE-ProRule" id="PRU00169"/>
    </source>
</evidence>
<organism evidence="3 4">
    <name type="scientific">Fulvimarina manganoxydans</name>
    <dbReference type="NCBI Taxonomy" id="937218"/>
    <lineage>
        <taxon>Bacteria</taxon>
        <taxon>Pseudomonadati</taxon>
        <taxon>Pseudomonadota</taxon>
        <taxon>Alphaproteobacteria</taxon>
        <taxon>Hyphomicrobiales</taxon>
        <taxon>Aurantimonadaceae</taxon>
        <taxon>Fulvimarina</taxon>
    </lineage>
</organism>
<dbReference type="InterPro" id="IPR001789">
    <property type="entry name" value="Sig_transdc_resp-reg_receiver"/>
</dbReference>
<dbReference type="RefSeq" id="WP_084409156.1">
    <property type="nucleotide sequence ID" value="NZ_FWXR01000004.1"/>
</dbReference>